<accession>A0A8J4D8R2</accession>
<dbReference type="EMBL" id="BNCQ01000001">
    <property type="protein sequence ID" value="GIL94310.1"/>
    <property type="molecule type" value="Genomic_DNA"/>
</dbReference>
<reference evidence="3" key="1">
    <citation type="journal article" date="2021" name="Proc. Natl. Acad. Sci. U.S.A.">
        <title>Three genomes in the algal genus Volvox reveal the fate of a haploid sex-determining region after a transition to homothallism.</title>
        <authorList>
            <person name="Yamamoto K."/>
            <person name="Hamaji T."/>
            <person name="Kawai-Toyooka H."/>
            <person name="Matsuzaki R."/>
            <person name="Takahashi F."/>
            <person name="Nishimura Y."/>
            <person name="Kawachi M."/>
            <person name="Noguchi H."/>
            <person name="Minakuchi Y."/>
            <person name="Umen J.G."/>
            <person name="Toyoda A."/>
            <person name="Nozaki H."/>
        </authorList>
    </citation>
    <scope>NUCLEOTIDE SEQUENCE</scope>
    <source>
        <strain evidence="3">NIES-3785</strain>
    </source>
</reference>
<proteinExistence type="predicted"/>
<gene>
    <name evidence="3" type="ORF">Vretimale_555</name>
</gene>
<evidence type="ECO:0000256" key="1">
    <source>
        <dbReference type="SAM" id="MobiDB-lite"/>
    </source>
</evidence>
<dbReference type="Gene3D" id="3.40.50.720">
    <property type="entry name" value="NAD(P)-binding Rossmann-like Domain"/>
    <property type="match status" value="1"/>
</dbReference>
<dbReference type="AlphaFoldDB" id="A0A8J4D8R2"/>
<keyword evidence="2" id="KW-1133">Transmembrane helix</keyword>
<feature type="region of interest" description="Disordered" evidence="1">
    <location>
        <begin position="135"/>
        <end position="166"/>
    </location>
</feature>
<feature type="compositionally biased region" description="Polar residues" evidence="1">
    <location>
        <begin position="140"/>
        <end position="154"/>
    </location>
</feature>
<dbReference type="PANTHER" id="PTHR12286">
    <property type="entry name" value="SACCHAROPINE DEHYDROGENASE-LIKE OXIDOREDUCTASE"/>
    <property type="match status" value="1"/>
</dbReference>
<dbReference type="GO" id="GO:0005886">
    <property type="term" value="C:plasma membrane"/>
    <property type="evidence" value="ECO:0007669"/>
    <property type="project" value="TreeGrafter"/>
</dbReference>
<feature type="region of interest" description="Disordered" evidence="1">
    <location>
        <begin position="250"/>
        <end position="270"/>
    </location>
</feature>
<evidence type="ECO:0000313" key="4">
    <source>
        <dbReference type="Proteomes" id="UP000722791"/>
    </source>
</evidence>
<evidence type="ECO:0000313" key="3">
    <source>
        <dbReference type="EMBL" id="GIL94310.1"/>
    </source>
</evidence>
<sequence length="563" mass="60247">MYDNEALYAMAASTAVVASAVRTNSAIASDAVITACLAAGTHYTDLQPKPGALRHIVARFDKAARDAAVLLAPGCGFDYAVPDVAAAVAERRFQEAFGRAPARVRQVFIVRPGPQGMAFSSTKWIDALLTNHTKPRRSHATTQSLDVNAATSPEAQRLRPVASTVTGRGVPNLGTADNCHVYARSGADTPCAAADSYLTLVKESDLPPLVPGRGPLLSYCPELRAWTVPFPLGGAAARFLFARRHDEEESQQQQLHMAGSSNLAGTGGDAGTEAGLEGAAEAISQVRRGPELDSRIVFPLPMPITRLLGFALLALPLLPLALPFMLVWMVLCWLVLWLAVLPGSALLLAARRWAFARRLLQHLAPVMTLGLVTNDEVRAVQVTRGLRFEMVLTVEPQAAAAPANMTTPRGAAAAAAEAERAAMERNAPEEQQQQRHEHPEWLRLHLAGPAPGQWRCLTSVCLVQSALQLLVAAKEAVGGRAVEEAMMTVEDPTASEGEGLNSALSQHGRAALRGVRPWKVPRLKSSGGVVTPAQLLATKDCGFWDILQRDLGVHVREEVHYVG</sequence>
<feature type="region of interest" description="Disordered" evidence="1">
    <location>
        <begin position="402"/>
        <end position="438"/>
    </location>
</feature>
<keyword evidence="2" id="KW-0812">Transmembrane</keyword>
<dbReference type="InterPro" id="IPR051276">
    <property type="entry name" value="Saccharopine_DH-like_oxidrdct"/>
</dbReference>
<feature type="compositionally biased region" description="Basic and acidic residues" evidence="1">
    <location>
        <begin position="417"/>
        <end position="438"/>
    </location>
</feature>
<protein>
    <submittedName>
        <fullName evidence="3">Uncharacterized protein</fullName>
    </submittedName>
</protein>
<dbReference type="Proteomes" id="UP000722791">
    <property type="component" value="Unassembled WGS sequence"/>
</dbReference>
<feature type="transmembrane region" description="Helical" evidence="2">
    <location>
        <begin position="324"/>
        <end position="350"/>
    </location>
</feature>
<dbReference type="GO" id="GO:0009247">
    <property type="term" value="P:glycolipid biosynthetic process"/>
    <property type="evidence" value="ECO:0007669"/>
    <property type="project" value="TreeGrafter"/>
</dbReference>
<comment type="caution">
    <text evidence="3">The sequence shown here is derived from an EMBL/GenBank/DDBJ whole genome shotgun (WGS) entry which is preliminary data.</text>
</comment>
<name>A0A8J4D8R2_9CHLO</name>
<evidence type="ECO:0000256" key="2">
    <source>
        <dbReference type="SAM" id="Phobius"/>
    </source>
</evidence>
<feature type="compositionally biased region" description="Polar residues" evidence="1">
    <location>
        <begin position="251"/>
        <end position="262"/>
    </location>
</feature>
<dbReference type="PANTHER" id="PTHR12286:SF5">
    <property type="entry name" value="SACCHAROPINE DEHYDROGENASE-LIKE OXIDOREDUCTASE"/>
    <property type="match status" value="1"/>
</dbReference>
<feature type="compositionally biased region" description="Low complexity" evidence="1">
    <location>
        <begin position="403"/>
        <end position="416"/>
    </location>
</feature>
<keyword evidence="2" id="KW-0472">Membrane</keyword>
<organism evidence="3 4">
    <name type="scientific">Volvox reticuliferus</name>
    <dbReference type="NCBI Taxonomy" id="1737510"/>
    <lineage>
        <taxon>Eukaryota</taxon>
        <taxon>Viridiplantae</taxon>
        <taxon>Chlorophyta</taxon>
        <taxon>core chlorophytes</taxon>
        <taxon>Chlorophyceae</taxon>
        <taxon>CS clade</taxon>
        <taxon>Chlamydomonadales</taxon>
        <taxon>Volvocaceae</taxon>
        <taxon>Volvox</taxon>
    </lineage>
</organism>